<dbReference type="InterPro" id="IPR011048">
    <property type="entry name" value="Haem_d1_sf"/>
</dbReference>
<dbReference type="Proteomes" id="UP000199136">
    <property type="component" value="Unassembled WGS sequence"/>
</dbReference>
<dbReference type="Gene3D" id="2.130.10.10">
    <property type="entry name" value="YVTN repeat-like/Quinoprotein amine dehydrogenase"/>
    <property type="match status" value="1"/>
</dbReference>
<protein>
    <submittedName>
        <fullName evidence="2">6-phosphogluconolactonase</fullName>
    </submittedName>
</protein>
<dbReference type="EMBL" id="FOXW01000001">
    <property type="protein sequence ID" value="SFQ01534.1"/>
    <property type="molecule type" value="Genomic_DNA"/>
</dbReference>
<dbReference type="GO" id="GO:0017057">
    <property type="term" value="F:6-phosphogluconolactonase activity"/>
    <property type="evidence" value="ECO:0007669"/>
    <property type="project" value="TreeGrafter"/>
</dbReference>
<dbReference type="SUPFAM" id="SSF51004">
    <property type="entry name" value="C-terminal (heme d1) domain of cytochrome cd1-nitrite reductase"/>
    <property type="match status" value="1"/>
</dbReference>
<dbReference type="PANTHER" id="PTHR30344:SF1">
    <property type="entry name" value="6-PHOSPHOGLUCONOLACTONASE"/>
    <property type="match status" value="1"/>
</dbReference>
<accession>A0A1I5V1V3</accession>
<name>A0A1I5V1V3_9LACT</name>
<reference evidence="2 3" key="1">
    <citation type="submission" date="2016-10" db="EMBL/GenBank/DDBJ databases">
        <authorList>
            <person name="de Groot N.N."/>
        </authorList>
    </citation>
    <scope>NUCLEOTIDE SEQUENCE [LARGE SCALE GENOMIC DNA]</scope>
    <source>
        <strain evidence="2 3">DSM 20581</strain>
    </source>
</reference>
<organism evidence="2 3">
    <name type="scientific">Desemzia incerta</name>
    <dbReference type="NCBI Taxonomy" id="82801"/>
    <lineage>
        <taxon>Bacteria</taxon>
        <taxon>Bacillati</taxon>
        <taxon>Bacillota</taxon>
        <taxon>Bacilli</taxon>
        <taxon>Lactobacillales</taxon>
        <taxon>Carnobacteriaceae</taxon>
        <taxon>Desemzia</taxon>
    </lineage>
</organism>
<dbReference type="RefSeq" id="WP_092479388.1">
    <property type="nucleotide sequence ID" value="NZ_FOXW01000001.1"/>
</dbReference>
<dbReference type="GO" id="GO:0005829">
    <property type="term" value="C:cytosol"/>
    <property type="evidence" value="ECO:0007669"/>
    <property type="project" value="TreeGrafter"/>
</dbReference>
<evidence type="ECO:0000313" key="2">
    <source>
        <dbReference type="EMBL" id="SFQ01534.1"/>
    </source>
</evidence>
<dbReference type="InterPro" id="IPR019405">
    <property type="entry name" value="Lactonase_7-beta_prop"/>
</dbReference>
<dbReference type="AlphaFoldDB" id="A0A1I5V1V3"/>
<dbReference type="Pfam" id="PF10282">
    <property type="entry name" value="Lactonase"/>
    <property type="match status" value="1"/>
</dbReference>
<dbReference type="InterPro" id="IPR050282">
    <property type="entry name" value="Cycloisomerase_2"/>
</dbReference>
<dbReference type="InterPro" id="IPR015943">
    <property type="entry name" value="WD40/YVTN_repeat-like_dom_sf"/>
</dbReference>
<keyword evidence="3" id="KW-1185">Reference proteome</keyword>
<comment type="similarity">
    <text evidence="1">Belongs to the cycloisomerase 2 family.</text>
</comment>
<dbReference type="FunFam" id="2.130.10.10:FF:000306">
    <property type="entry name" value="3-carboxymuconate cyclase"/>
    <property type="match status" value="1"/>
</dbReference>
<gene>
    <name evidence="2" type="ORF">SAMN04488506_0313</name>
</gene>
<dbReference type="PANTHER" id="PTHR30344">
    <property type="entry name" value="6-PHOSPHOGLUCONOLACTONASE-RELATED"/>
    <property type="match status" value="1"/>
</dbReference>
<evidence type="ECO:0000313" key="3">
    <source>
        <dbReference type="Proteomes" id="UP000199136"/>
    </source>
</evidence>
<sequence length="344" mass="37682">MKETIYLGTYTKGDSKGIYKITLDTENKTLEDLTLVAEAGHPTYLTLSDDRSYLYGILREDGGNGVGMFKTADEGTFERVATATDDTASPCYVSYDAERSLVYAAHYGNGTLSVYSTSKDGSISLADRVQHEGSGVHENQDGPHAHFIDLTPDKKYAVACDLGTDEVYTYSISDQGTLTEVGRYHTKPGTGPRHLVFSKDGTKAYVLGELSSEVVVLNYDSSNGSFDHIQTISSIPEDREEFKWGAAIRMSNDGKFLYVSNRGHDSIAVFKVSPTDGTLEVVEYVSTEGKTPRDFDLDPTNQFVVVGHQDSDNLTLFERDSDSGKLTLLEKDVYAPEVVGVTFA</sequence>
<proteinExistence type="inferred from homology"/>
<dbReference type="OrthoDB" id="9790815at2"/>
<evidence type="ECO:0000256" key="1">
    <source>
        <dbReference type="ARBA" id="ARBA00005564"/>
    </source>
</evidence>
<dbReference type="STRING" id="82801.SAMN04488506_0313"/>